<keyword evidence="2" id="KW-1185">Reference proteome</keyword>
<sequence>MLMIVCGVAIYTGYDVLDFSFSFQMSAFIKILQNYLTTKDLQDKKIYELHQVIIQ</sequence>
<protein>
    <submittedName>
        <fullName evidence="1">Uncharacterized protein</fullName>
    </submittedName>
</protein>
<dbReference type="Proteomes" id="UP001461498">
    <property type="component" value="Unassembled WGS sequence"/>
</dbReference>
<reference evidence="1 2" key="1">
    <citation type="submission" date="2022-12" db="EMBL/GenBank/DDBJ databases">
        <title>Chromosome-level genome assembly of true bugs.</title>
        <authorList>
            <person name="Ma L."/>
            <person name="Li H."/>
        </authorList>
    </citation>
    <scope>NUCLEOTIDE SEQUENCE [LARGE SCALE GENOMIC DNA]</scope>
    <source>
        <strain evidence="1">Lab_2022b</strain>
    </source>
</reference>
<proteinExistence type="predicted"/>
<gene>
    <name evidence="1" type="ORF">O3M35_004958</name>
</gene>
<accession>A0AAW1DGT1</accession>
<dbReference type="EMBL" id="JAPXFL010000002">
    <property type="protein sequence ID" value="KAK9510103.1"/>
    <property type="molecule type" value="Genomic_DNA"/>
</dbReference>
<comment type="caution">
    <text evidence="1">The sequence shown here is derived from an EMBL/GenBank/DDBJ whole genome shotgun (WGS) entry which is preliminary data.</text>
</comment>
<evidence type="ECO:0000313" key="2">
    <source>
        <dbReference type="Proteomes" id="UP001461498"/>
    </source>
</evidence>
<name>A0AAW1DGT1_9HEMI</name>
<dbReference type="AlphaFoldDB" id="A0AAW1DGT1"/>
<evidence type="ECO:0000313" key="1">
    <source>
        <dbReference type="EMBL" id="KAK9510103.1"/>
    </source>
</evidence>
<organism evidence="1 2">
    <name type="scientific">Rhynocoris fuscipes</name>
    <dbReference type="NCBI Taxonomy" id="488301"/>
    <lineage>
        <taxon>Eukaryota</taxon>
        <taxon>Metazoa</taxon>
        <taxon>Ecdysozoa</taxon>
        <taxon>Arthropoda</taxon>
        <taxon>Hexapoda</taxon>
        <taxon>Insecta</taxon>
        <taxon>Pterygota</taxon>
        <taxon>Neoptera</taxon>
        <taxon>Paraneoptera</taxon>
        <taxon>Hemiptera</taxon>
        <taxon>Heteroptera</taxon>
        <taxon>Panheteroptera</taxon>
        <taxon>Cimicomorpha</taxon>
        <taxon>Reduviidae</taxon>
        <taxon>Harpactorinae</taxon>
        <taxon>Harpactorini</taxon>
        <taxon>Rhynocoris</taxon>
    </lineage>
</organism>